<protein>
    <submittedName>
        <fullName evidence="3">Beta-lactamase family protein</fullName>
    </submittedName>
</protein>
<dbReference type="PANTHER" id="PTHR46825:SF9">
    <property type="entry name" value="BETA-LACTAMASE-RELATED DOMAIN-CONTAINING PROTEIN"/>
    <property type="match status" value="1"/>
</dbReference>
<feature type="chain" id="PRO_5037895975" evidence="1">
    <location>
        <begin position="26"/>
        <end position="470"/>
    </location>
</feature>
<dbReference type="EMBL" id="JACPNR010000006">
    <property type="protein sequence ID" value="MBI2678281.1"/>
    <property type="molecule type" value="Genomic_DNA"/>
</dbReference>
<comment type="caution">
    <text evidence="3">The sequence shown here is derived from an EMBL/GenBank/DDBJ whole genome shotgun (WGS) entry which is preliminary data.</text>
</comment>
<evidence type="ECO:0000313" key="3">
    <source>
        <dbReference type="EMBL" id="MBI2678281.1"/>
    </source>
</evidence>
<dbReference type="InterPro" id="IPR012338">
    <property type="entry name" value="Beta-lactam/transpept-like"/>
</dbReference>
<proteinExistence type="predicted"/>
<dbReference type="Proteomes" id="UP000779809">
    <property type="component" value="Unassembled WGS sequence"/>
</dbReference>
<evidence type="ECO:0000313" key="4">
    <source>
        <dbReference type="Proteomes" id="UP000779809"/>
    </source>
</evidence>
<accession>A0A932A7U3</accession>
<dbReference type="InterPro" id="IPR050491">
    <property type="entry name" value="AmpC-like"/>
</dbReference>
<dbReference type="Gene3D" id="3.40.710.10">
    <property type="entry name" value="DD-peptidase/beta-lactamase superfamily"/>
    <property type="match status" value="1"/>
</dbReference>
<dbReference type="Pfam" id="PF00144">
    <property type="entry name" value="Beta-lactamase"/>
    <property type="match status" value="1"/>
</dbReference>
<dbReference type="AlphaFoldDB" id="A0A932A7U3"/>
<evidence type="ECO:0000256" key="1">
    <source>
        <dbReference type="SAM" id="SignalP"/>
    </source>
</evidence>
<gene>
    <name evidence="3" type="ORF">HYX28_05830</name>
</gene>
<evidence type="ECO:0000259" key="2">
    <source>
        <dbReference type="Pfam" id="PF00144"/>
    </source>
</evidence>
<keyword evidence="1" id="KW-0732">Signal</keyword>
<name>A0A932A7U3_9BACT</name>
<reference evidence="3" key="1">
    <citation type="submission" date="2020-07" db="EMBL/GenBank/DDBJ databases">
        <title>Huge and variable diversity of episymbiotic CPR bacteria and DPANN archaea in groundwater ecosystems.</title>
        <authorList>
            <person name="He C.Y."/>
            <person name="Keren R."/>
            <person name="Whittaker M."/>
            <person name="Farag I.F."/>
            <person name="Doudna J."/>
            <person name="Cate J.H.D."/>
            <person name="Banfield J.F."/>
        </authorList>
    </citation>
    <scope>NUCLEOTIDE SEQUENCE</scope>
    <source>
        <strain evidence="3">NC_groundwater_580_Pr5_B-0.1um_64_19</strain>
    </source>
</reference>
<organism evidence="3 4">
    <name type="scientific">Candidatus Korobacter versatilis</name>
    <dbReference type="NCBI Taxonomy" id="658062"/>
    <lineage>
        <taxon>Bacteria</taxon>
        <taxon>Pseudomonadati</taxon>
        <taxon>Acidobacteriota</taxon>
        <taxon>Terriglobia</taxon>
        <taxon>Terriglobales</taxon>
        <taxon>Candidatus Korobacteraceae</taxon>
        <taxon>Candidatus Korobacter</taxon>
    </lineage>
</organism>
<feature type="domain" description="Beta-lactamase-related" evidence="2">
    <location>
        <begin position="38"/>
        <end position="361"/>
    </location>
</feature>
<dbReference type="PANTHER" id="PTHR46825">
    <property type="entry name" value="D-ALANYL-D-ALANINE-CARBOXYPEPTIDASE/ENDOPEPTIDASE AMPH"/>
    <property type="match status" value="1"/>
</dbReference>
<dbReference type="InterPro" id="IPR001466">
    <property type="entry name" value="Beta-lactam-related"/>
</dbReference>
<dbReference type="SUPFAM" id="SSF56601">
    <property type="entry name" value="beta-lactamase/transpeptidase-like"/>
    <property type="match status" value="1"/>
</dbReference>
<feature type="signal peptide" evidence="1">
    <location>
        <begin position="1"/>
        <end position="25"/>
    </location>
</feature>
<sequence>MRARQPGFVVILFTAVFLLGPVAAAQEALTAEQRAAIDKAATEALKGSGTPSASVAVVKDGKLAYAHAYGNAKLEPATPATAEMRYAVGSISKQFTATAILMLAEQGKLSLDDKVARFLPNLTRANEVTVRQLLNMTSGYQDYWPQDYVMPNMLKPVTAQQIMEGWARKPLDFEPGAKWQYSNTNYVIAGQIVQKASGQELYSFLMQHVFGPLEMRSVANVDRAPLPATDPTGYRRFALGPLRPAPKEGPGWLDAAGELAMTPSDLARWDVGVIQQRLLKAASYQQQQRATLLNNGVAFPYGLGVSVRAPGGRRTISHTGEVSGFSASNYVYPEDKAAIAVLTNQDAVGTADVIADAIAKALFADTDPATKTATERARQIFLGLEGGKLDRSQFTDNANFYFSAEALHDLQASLGPCGEPKEFAPLGPRGERGGMYARAWRVSCGGQKLRVWTFELPDGKLEQYQVAPLD</sequence>